<evidence type="ECO:0000259" key="1">
    <source>
        <dbReference type="Pfam" id="PF13302"/>
    </source>
</evidence>
<protein>
    <submittedName>
        <fullName evidence="2">RimJ/RimL family protein N-acetyltransferase</fullName>
    </submittedName>
</protein>
<dbReference type="InterPro" id="IPR016181">
    <property type="entry name" value="Acyl_CoA_acyltransferase"/>
</dbReference>
<dbReference type="SUPFAM" id="SSF55729">
    <property type="entry name" value="Acyl-CoA N-acyltransferases (Nat)"/>
    <property type="match status" value="1"/>
</dbReference>
<dbReference type="Gene3D" id="3.40.630.30">
    <property type="match status" value="1"/>
</dbReference>
<dbReference type="Proteomes" id="UP000548423">
    <property type="component" value="Unassembled WGS sequence"/>
</dbReference>
<reference evidence="3" key="1">
    <citation type="submission" date="2020-07" db="EMBL/GenBank/DDBJ databases">
        <authorList>
            <person name="Partida-Martinez L."/>
            <person name="Huntemann M."/>
            <person name="Clum A."/>
            <person name="Wang J."/>
            <person name="Palaniappan K."/>
            <person name="Ritter S."/>
            <person name="Chen I.-M."/>
            <person name="Stamatis D."/>
            <person name="Reddy T."/>
            <person name="O'Malley R."/>
            <person name="Daum C."/>
            <person name="Shapiro N."/>
            <person name="Ivanova N."/>
            <person name="Kyrpides N."/>
            <person name="Woyke T."/>
        </authorList>
    </citation>
    <scope>NUCLEOTIDE SEQUENCE [LARGE SCALE GENOMIC DNA]</scope>
    <source>
        <strain evidence="3">AT2.8</strain>
    </source>
</reference>
<comment type="caution">
    <text evidence="2">The sequence shown here is derived from an EMBL/GenBank/DDBJ whole genome shotgun (WGS) entry which is preliminary data.</text>
</comment>
<accession>A0A852TKQ5</accession>
<feature type="domain" description="N-acetyltransferase" evidence="1">
    <location>
        <begin position="2"/>
        <end position="73"/>
    </location>
</feature>
<dbReference type="GO" id="GO:0016747">
    <property type="term" value="F:acyltransferase activity, transferring groups other than amino-acyl groups"/>
    <property type="evidence" value="ECO:0007669"/>
    <property type="project" value="InterPro"/>
</dbReference>
<evidence type="ECO:0000313" key="2">
    <source>
        <dbReference type="EMBL" id="NYE08899.1"/>
    </source>
</evidence>
<evidence type="ECO:0000313" key="3">
    <source>
        <dbReference type="Proteomes" id="UP000548423"/>
    </source>
</evidence>
<gene>
    <name evidence="2" type="ORF">F4694_005756</name>
</gene>
<organism evidence="2 3">
    <name type="scientific">Neobacillus niacini</name>
    <dbReference type="NCBI Taxonomy" id="86668"/>
    <lineage>
        <taxon>Bacteria</taxon>
        <taxon>Bacillati</taxon>
        <taxon>Bacillota</taxon>
        <taxon>Bacilli</taxon>
        <taxon>Bacillales</taxon>
        <taxon>Bacillaceae</taxon>
        <taxon>Neobacillus</taxon>
    </lineage>
</organism>
<dbReference type="AlphaFoldDB" id="A0A852TKQ5"/>
<dbReference type="InterPro" id="IPR000182">
    <property type="entry name" value="GNAT_dom"/>
</dbReference>
<dbReference type="PANTHER" id="PTHR43610">
    <property type="entry name" value="BLL6696 PROTEIN"/>
    <property type="match status" value="1"/>
</dbReference>
<dbReference type="EMBL" id="JACCBX010000017">
    <property type="protein sequence ID" value="NYE08899.1"/>
    <property type="molecule type" value="Genomic_DNA"/>
</dbReference>
<proteinExistence type="predicted"/>
<name>A0A852TKQ5_9BACI</name>
<dbReference type="PANTHER" id="PTHR43610:SF1">
    <property type="entry name" value="N-ACETYLTRANSFERASE DOMAIN-CONTAINING PROTEIN"/>
    <property type="match status" value="1"/>
</dbReference>
<reference evidence="3" key="2">
    <citation type="submission" date="2020-08" db="EMBL/GenBank/DDBJ databases">
        <title>The Agave Microbiome: Exploring the role of microbial communities in plant adaptations to desert environments.</title>
        <authorList>
            <person name="Partida-Martinez L.P."/>
        </authorList>
    </citation>
    <scope>NUCLEOTIDE SEQUENCE [LARGE SCALE GENOMIC DNA]</scope>
    <source>
        <strain evidence="3">AT2.8</strain>
    </source>
</reference>
<dbReference type="Pfam" id="PF13302">
    <property type="entry name" value="Acetyltransf_3"/>
    <property type="match status" value="1"/>
</dbReference>
<sequence>MGSTRFLNISIPNRNLEIGWTWLSPTVWRTRINTECKYLLLKHCFETLETIRVQLKTDSRNVRSQQAIERLGAVKEGVLRNHMVMPNGYLRDSVYYSVIDQEWVLVKDKLESMLQ</sequence>